<comment type="caution">
    <text evidence="1">The sequence shown here is derived from an EMBL/GenBank/DDBJ whole genome shotgun (WGS) entry which is preliminary data.</text>
</comment>
<keyword evidence="2" id="KW-1185">Reference proteome</keyword>
<accession>A0ACB7Y621</accession>
<sequence>MGCMASKLENEDAVTRCKDRRRHMKEAIYAHRHLVTAHSSYVCSLPVIGSALSAFAGDAVKEYFDKAASAGEKVSEMLETGRAQLTGTKSLCWTLEQLLAREEKLYQEVKAREGLNIEHEKKSAALQSQKYRGGGEEKLGKTKASIERLQSRIVVSSQAVSAASTFVIRQRDTDLVPQLVALCRGSMNMWKSLNGFPEVLNRSTSGESTSNLHPESIDHLQSALSNWHGSFCRRTKFEREFIHSLHAWFELPLLLNAELPHPTPVSSDKVGLFDKWKIFHDSHLAKAASGAIKNFNCVVQGISRTQTEQLKKSKKIEKKSKEIEEKSKEIEKKSLAPSSIKKQHYHLESRAGNDSRPDDCGHAQDRLSKEKSKLAVCQREVKKEMLRHTKEKEETRTTALNDILKGLETVLQTLSNNFYGSIVEALETVCKQCNNAEGVPEESGRDVEAQEGGGAGEGGGESENNNAEGVPEESGIGDVEAHEGGGDESDNNYAEGSQRRVEEEMLRHTKEEEEEEEEETRARLTTMMASFQRIVEEEMLRHPEPVAAAAAVIPSFSVMNECMAF</sequence>
<organism evidence="1 2">
    <name type="scientific">Vaccinium darrowii</name>
    <dbReference type="NCBI Taxonomy" id="229202"/>
    <lineage>
        <taxon>Eukaryota</taxon>
        <taxon>Viridiplantae</taxon>
        <taxon>Streptophyta</taxon>
        <taxon>Embryophyta</taxon>
        <taxon>Tracheophyta</taxon>
        <taxon>Spermatophyta</taxon>
        <taxon>Magnoliopsida</taxon>
        <taxon>eudicotyledons</taxon>
        <taxon>Gunneridae</taxon>
        <taxon>Pentapetalae</taxon>
        <taxon>asterids</taxon>
        <taxon>Ericales</taxon>
        <taxon>Ericaceae</taxon>
        <taxon>Vaccinioideae</taxon>
        <taxon>Vaccinieae</taxon>
        <taxon>Vaccinium</taxon>
    </lineage>
</organism>
<proteinExistence type="predicted"/>
<evidence type="ECO:0000313" key="2">
    <source>
        <dbReference type="Proteomes" id="UP000828048"/>
    </source>
</evidence>
<evidence type="ECO:0000313" key="1">
    <source>
        <dbReference type="EMBL" id="KAH7849025.1"/>
    </source>
</evidence>
<gene>
    <name evidence="1" type="ORF">Vadar_011856</name>
</gene>
<dbReference type="EMBL" id="CM037157">
    <property type="protein sequence ID" value="KAH7849025.1"/>
    <property type="molecule type" value="Genomic_DNA"/>
</dbReference>
<dbReference type="Proteomes" id="UP000828048">
    <property type="component" value="Chromosome 7"/>
</dbReference>
<reference evidence="1 2" key="1">
    <citation type="journal article" date="2021" name="Hortic Res">
        <title>High-quality reference genome and annotation aids understanding of berry development for evergreen blueberry (Vaccinium darrowii).</title>
        <authorList>
            <person name="Yu J."/>
            <person name="Hulse-Kemp A.M."/>
            <person name="Babiker E."/>
            <person name="Staton M."/>
        </authorList>
    </citation>
    <scope>NUCLEOTIDE SEQUENCE [LARGE SCALE GENOMIC DNA]</scope>
    <source>
        <strain evidence="2">cv. NJ 8807/NJ 8810</strain>
        <tissue evidence="1">Young leaf</tissue>
    </source>
</reference>
<protein>
    <submittedName>
        <fullName evidence="1">Uncharacterized protein</fullName>
    </submittedName>
</protein>
<name>A0ACB7Y621_9ERIC</name>